<proteinExistence type="predicted"/>
<dbReference type="RefSeq" id="WP_124581971.1">
    <property type="nucleotide sequence ID" value="NZ_QTQV01000014.1"/>
</dbReference>
<evidence type="ECO:0000313" key="1">
    <source>
        <dbReference type="EMBL" id="RQT12190.1"/>
    </source>
</evidence>
<reference evidence="1 2" key="1">
    <citation type="submission" date="2018-08" db="EMBL/GenBank/DDBJ databases">
        <title>Comparative analysis of Burkholderia isolates from Puerto Rico.</title>
        <authorList>
            <person name="Hall C."/>
            <person name="Sahl J."/>
            <person name="Wagner D."/>
        </authorList>
    </citation>
    <scope>NUCLEOTIDE SEQUENCE [LARGE SCALE GENOMIC DNA]</scope>
    <source>
        <strain evidence="1 2">Bp9025</strain>
    </source>
</reference>
<evidence type="ECO:0000313" key="2">
    <source>
        <dbReference type="Proteomes" id="UP000277921"/>
    </source>
</evidence>
<dbReference type="Pfam" id="PF05488">
    <property type="entry name" value="PAAR_motif"/>
    <property type="match status" value="1"/>
</dbReference>
<protein>
    <recommendedName>
        <fullName evidence="3">PAAR domain-containing protein</fullName>
    </recommendedName>
</protein>
<organism evidence="1 2">
    <name type="scientific">Burkholderia contaminans</name>
    <dbReference type="NCBI Taxonomy" id="488447"/>
    <lineage>
        <taxon>Bacteria</taxon>
        <taxon>Pseudomonadati</taxon>
        <taxon>Pseudomonadota</taxon>
        <taxon>Betaproteobacteria</taxon>
        <taxon>Burkholderiales</taxon>
        <taxon>Burkholderiaceae</taxon>
        <taxon>Burkholderia</taxon>
        <taxon>Burkholderia cepacia complex</taxon>
    </lineage>
</organism>
<dbReference type="Proteomes" id="UP000277921">
    <property type="component" value="Unassembled WGS sequence"/>
</dbReference>
<comment type="caution">
    <text evidence="1">The sequence shown here is derived from an EMBL/GenBank/DDBJ whole genome shotgun (WGS) entry which is preliminary data.</text>
</comment>
<name>A0A3N8PM34_9BURK</name>
<sequence length="126" mass="12843">MSKQTTNETTYLFATIGARTERGGQVTRVSSAATFDDLGIASVGDIVTYDDGTEAVIVDGAGLAATLDDKPIALVGSRLSNGDCIVKAAQTAFGIAVRDGDEIPGLFDPEYLQSSADASSAGGNHA</sequence>
<evidence type="ECO:0008006" key="3">
    <source>
        <dbReference type="Google" id="ProtNLM"/>
    </source>
</evidence>
<dbReference type="AlphaFoldDB" id="A0A3N8PM34"/>
<dbReference type="EMBL" id="QTQV01000014">
    <property type="protein sequence ID" value="RQT12190.1"/>
    <property type="molecule type" value="Genomic_DNA"/>
</dbReference>
<accession>A0A3N8PM34</accession>
<gene>
    <name evidence="1" type="ORF">DF051_23495</name>
</gene>
<dbReference type="InterPro" id="IPR008727">
    <property type="entry name" value="PAAR_motif"/>
</dbReference>